<comment type="caution">
    <text evidence="1">The sequence shown here is derived from an EMBL/GenBank/DDBJ whole genome shotgun (WGS) entry which is preliminary data.</text>
</comment>
<dbReference type="OrthoDB" id="406494at2759"/>
<evidence type="ECO:0000313" key="1">
    <source>
        <dbReference type="EMBL" id="OLP89817.1"/>
    </source>
</evidence>
<evidence type="ECO:0000313" key="2">
    <source>
        <dbReference type="Proteomes" id="UP000186817"/>
    </source>
</evidence>
<keyword evidence="2" id="KW-1185">Reference proteome</keyword>
<gene>
    <name evidence="1" type="ORF">AK812_SmicGene28670</name>
</gene>
<dbReference type="Proteomes" id="UP000186817">
    <property type="component" value="Unassembled WGS sequence"/>
</dbReference>
<sequence length="248" mass="26662">MPQLLLCLRNVVSGGTVAEIAGDSSWTAMEAALAVVASTGHNNFKLVKGSRCFFPGSATTLGEFAGEGETAELEILVQDFPTLRISGIPGDATFGGHGPAIGSTTDSSTLHDLNGDWSAVPLLQVRGHPVWRKQTRLRNEWEPGSRLSADDGLRYVVLGGDGVLDIAWLPSGEQPRSDSFPHQTCRHGFLAGLNFKALSESLIWERDGQPCKADVYLALRPSSSFPRARVHSWRLGENVQAGSAELVR</sequence>
<reference evidence="1 2" key="1">
    <citation type="submission" date="2016-02" db="EMBL/GenBank/DDBJ databases">
        <title>Genome analysis of coral dinoflagellate symbionts highlights evolutionary adaptations to a symbiotic lifestyle.</title>
        <authorList>
            <person name="Aranda M."/>
            <person name="Li Y."/>
            <person name="Liew Y.J."/>
            <person name="Baumgarten S."/>
            <person name="Simakov O."/>
            <person name="Wilson M."/>
            <person name="Piel J."/>
            <person name="Ashoor H."/>
            <person name="Bougouffa S."/>
            <person name="Bajic V.B."/>
            <person name="Ryu T."/>
            <person name="Ravasi T."/>
            <person name="Bayer T."/>
            <person name="Micklem G."/>
            <person name="Kim H."/>
            <person name="Bhak J."/>
            <person name="Lajeunesse T.C."/>
            <person name="Voolstra C.R."/>
        </authorList>
    </citation>
    <scope>NUCLEOTIDE SEQUENCE [LARGE SCALE GENOMIC DNA]</scope>
    <source>
        <strain evidence="1 2">CCMP2467</strain>
    </source>
</reference>
<protein>
    <submittedName>
        <fullName evidence="1">Uncharacterized protein</fullName>
    </submittedName>
</protein>
<dbReference type="AlphaFoldDB" id="A0A1Q9D3U2"/>
<proteinExistence type="predicted"/>
<accession>A0A1Q9D3U2</accession>
<name>A0A1Q9D3U2_SYMMI</name>
<dbReference type="EMBL" id="LSRX01000741">
    <property type="protein sequence ID" value="OLP89817.1"/>
    <property type="molecule type" value="Genomic_DNA"/>
</dbReference>
<organism evidence="1 2">
    <name type="scientific">Symbiodinium microadriaticum</name>
    <name type="common">Dinoflagellate</name>
    <name type="synonym">Zooxanthella microadriatica</name>
    <dbReference type="NCBI Taxonomy" id="2951"/>
    <lineage>
        <taxon>Eukaryota</taxon>
        <taxon>Sar</taxon>
        <taxon>Alveolata</taxon>
        <taxon>Dinophyceae</taxon>
        <taxon>Suessiales</taxon>
        <taxon>Symbiodiniaceae</taxon>
        <taxon>Symbiodinium</taxon>
    </lineage>
</organism>